<organism evidence="2 3">
    <name type="scientific">Clunio marinus</name>
    <dbReference type="NCBI Taxonomy" id="568069"/>
    <lineage>
        <taxon>Eukaryota</taxon>
        <taxon>Metazoa</taxon>
        <taxon>Ecdysozoa</taxon>
        <taxon>Arthropoda</taxon>
        <taxon>Hexapoda</taxon>
        <taxon>Insecta</taxon>
        <taxon>Pterygota</taxon>
        <taxon>Neoptera</taxon>
        <taxon>Endopterygota</taxon>
        <taxon>Diptera</taxon>
        <taxon>Nematocera</taxon>
        <taxon>Chironomoidea</taxon>
        <taxon>Chironomidae</taxon>
        <taxon>Clunio</taxon>
    </lineage>
</organism>
<feature type="region of interest" description="Disordered" evidence="1">
    <location>
        <begin position="18"/>
        <end position="63"/>
    </location>
</feature>
<name>A0A1J1J075_9DIPT</name>
<dbReference type="AlphaFoldDB" id="A0A1J1J075"/>
<sequence length="63" mass="7379">MKMSCDFSNMKIYARKNSSSTTSLNSRLSTNEKFLPKETNIRTEKEQKDEDKKDIRIGLTSRF</sequence>
<accession>A0A1J1J075</accession>
<gene>
    <name evidence="2" type="ORF">CLUMA_CG018765</name>
</gene>
<dbReference type="EMBL" id="CVRI01000065">
    <property type="protein sequence ID" value="CRL05736.1"/>
    <property type="molecule type" value="Genomic_DNA"/>
</dbReference>
<keyword evidence="3" id="KW-1185">Reference proteome</keyword>
<evidence type="ECO:0000313" key="2">
    <source>
        <dbReference type="EMBL" id="CRL05736.1"/>
    </source>
</evidence>
<evidence type="ECO:0000256" key="1">
    <source>
        <dbReference type="SAM" id="MobiDB-lite"/>
    </source>
</evidence>
<feature type="compositionally biased region" description="Basic and acidic residues" evidence="1">
    <location>
        <begin position="34"/>
        <end position="56"/>
    </location>
</feature>
<proteinExistence type="predicted"/>
<evidence type="ECO:0000313" key="3">
    <source>
        <dbReference type="Proteomes" id="UP000183832"/>
    </source>
</evidence>
<protein>
    <submittedName>
        <fullName evidence="2">CLUMA_CG018765, isoform A</fullName>
    </submittedName>
</protein>
<reference evidence="2 3" key="1">
    <citation type="submission" date="2015-04" db="EMBL/GenBank/DDBJ databases">
        <authorList>
            <person name="Syromyatnikov M.Y."/>
            <person name="Popov V.N."/>
        </authorList>
    </citation>
    <scope>NUCLEOTIDE SEQUENCE [LARGE SCALE GENOMIC DNA]</scope>
</reference>
<feature type="compositionally biased region" description="Low complexity" evidence="1">
    <location>
        <begin position="18"/>
        <end position="31"/>
    </location>
</feature>
<dbReference type="Proteomes" id="UP000183832">
    <property type="component" value="Unassembled WGS sequence"/>
</dbReference>